<dbReference type="EMBL" id="CAOF01000020">
    <property type="protein sequence ID" value="CCO44551.1"/>
    <property type="molecule type" value="Genomic_DNA"/>
</dbReference>
<keyword evidence="1" id="KW-0472">Membrane</keyword>
<evidence type="ECO:0000256" key="1">
    <source>
        <dbReference type="SAM" id="Phobius"/>
    </source>
</evidence>
<organism evidence="2 3">
    <name type="scientific">Vibrio nigripulchritudo SOn1</name>
    <dbReference type="NCBI Taxonomy" id="1238450"/>
    <lineage>
        <taxon>Bacteria</taxon>
        <taxon>Pseudomonadati</taxon>
        <taxon>Pseudomonadota</taxon>
        <taxon>Gammaproteobacteria</taxon>
        <taxon>Vibrionales</taxon>
        <taxon>Vibrionaceae</taxon>
        <taxon>Vibrio</taxon>
    </lineage>
</organism>
<evidence type="ECO:0000313" key="2">
    <source>
        <dbReference type="EMBL" id="CCO44551.1"/>
    </source>
</evidence>
<feature type="transmembrane region" description="Helical" evidence="1">
    <location>
        <begin position="52"/>
        <end position="74"/>
    </location>
</feature>
<dbReference type="Proteomes" id="UP000018211">
    <property type="component" value="Unassembled WGS sequence"/>
</dbReference>
<comment type="caution">
    <text evidence="2">The sequence shown here is derived from an EMBL/GenBank/DDBJ whole genome shotgun (WGS) entry which is preliminary data.</text>
</comment>
<accession>A0AAV2VJ57</accession>
<keyword evidence="1" id="KW-1133">Transmembrane helix</keyword>
<dbReference type="Pfam" id="PF08592">
    <property type="entry name" value="Anthrone_oxy"/>
    <property type="match status" value="1"/>
</dbReference>
<feature type="transmembrane region" description="Helical" evidence="1">
    <location>
        <begin position="134"/>
        <end position="153"/>
    </location>
</feature>
<sequence length="173" mass="19273">MKVALRGISTLLLGLMAGFFATYSFNVNYAMLEIDGETYATVQSLFNINVRHSGFFICFFGAGLLPAITGVATFQSSKKEGICWILVALVYFLGVIVFTRFINLPLNYYTESWDPSAVPLDWKEVRDNWNAANLFRVGISMATFLSSLALLSFSSPEKARHAQEELDCHSQTS</sequence>
<feature type="transmembrane region" description="Helical" evidence="1">
    <location>
        <begin position="12"/>
        <end position="32"/>
    </location>
</feature>
<dbReference type="InterPro" id="IPR013901">
    <property type="entry name" value="Anthrone_oxy"/>
</dbReference>
<dbReference type="RefSeq" id="WP_022610362.1">
    <property type="nucleotide sequence ID" value="NZ_LK391965.1"/>
</dbReference>
<proteinExistence type="predicted"/>
<evidence type="ECO:0000313" key="3">
    <source>
        <dbReference type="Proteomes" id="UP000018211"/>
    </source>
</evidence>
<feature type="transmembrane region" description="Helical" evidence="1">
    <location>
        <begin position="81"/>
        <end position="102"/>
    </location>
</feature>
<reference evidence="2 3" key="1">
    <citation type="journal article" date="2013" name="ISME J.">
        <title>Comparative genomics of pathogenic lineages of Vibrio nigripulchritudo identifies virulence-associated traits.</title>
        <authorList>
            <person name="Goudenege D."/>
            <person name="Labreuche Y."/>
            <person name="Krin E."/>
            <person name="Ansquer D."/>
            <person name="Mangenot S."/>
            <person name="Calteau A."/>
            <person name="Medigue C."/>
            <person name="Mazel D."/>
            <person name="Polz M.F."/>
            <person name="Le Roux F."/>
        </authorList>
    </citation>
    <scope>NUCLEOTIDE SEQUENCE [LARGE SCALE GENOMIC DNA]</scope>
    <source>
        <strain evidence="2 3">SOn1</strain>
    </source>
</reference>
<protein>
    <recommendedName>
        <fullName evidence="4">DUF1772 domain-containing protein</fullName>
    </recommendedName>
</protein>
<name>A0AAV2VJ57_9VIBR</name>
<keyword evidence="1" id="KW-0812">Transmembrane</keyword>
<evidence type="ECO:0008006" key="4">
    <source>
        <dbReference type="Google" id="ProtNLM"/>
    </source>
</evidence>
<gene>
    <name evidence="2" type="ORF">VIBNISOn1_1160059</name>
</gene>
<dbReference type="AlphaFoldDB" id="A0AAV2VJ57"/>